<dbReference type="SMART" id="SM00421">
    <property type="entry name" value="HTH_LUXR"/>
    <property type="match status" value="1"/>
</dbReference>
<organism evidence="4 5">
    <name type="scientific">Kluyvera ascorbata</name>
    <dbReference type="NCBI Taxonomy" id="51288"/>
    <lineage>
        <taxon>Bacteria</taxon>
        <taxon>Pseudomonadati</taxon>
        <taxon>Pseudomonadota</taxon>
        <taxon>Gammaproteobacteria</taxon>
        <taxon>Enterobacterales</taxon>
        <taxon>Enterobacteriaceae</taxon>
        <taxon>Kluyvera</taxon>
    </lineage>
</organism>
<comment type="caution">
    <text evidence="4">The sequence shown here is derived from an EMBL/GenBank/DDBJ whole genome shotgun (WGS) entry which is preliminary data.</text>
</comment>
<reference evidence="3 6" key="2">
    <citation type="submission" date="2023-10" db="EMBL/GenBank/DDBJ databases">
        <title>Wastewater isolates of ESBL- and carbapenemase-producing Gram-negative bacteria from New Zealand.</title>
        <authorList>
            <person name="Straub C."/>
            <person name="Weaver L."/>
            <person name="Cornelius A."/>
            <person name="Mcgill E."/>
            <person name="Dyet K."/>
            <person name="White L."/>
            <person name="Pattis I."/>
        </authorList>
    </citation>
    <scope>NUCLEOTIDE SEQUENCE [LARGE SCALE GENOMIC DNA]</scope>
    <source>
        <strain evidence="3 6">ESBL09</strain>
    </source>
</reference>
<evidence type="ECO:0000313" key="6">
    <source>
        <dbReference type="Proteomes" id="UP001331691"/>
    </source>
</evidence>
<sequence>MKRVKTADIWISDIYLQRGLETLLETSFSAPARKRFVFFTIENYYDVKAQNYDLSTHRLVLLTQGDMYYFLSDFKMFRLHARCDLSTLQRSIKDIASDVEKVRKRPEKIVLTARDKVFLDQFSAGKSVQEIALLNKIHYKTVYQNRQKLITKLGCTNLVNFFRTLKSDVFKTWVVSA</sequence>
<keyword evidence="1" id="KW-0238">DNA-binding</keyword>
<dbReference type="Gene3D" id="1.10.10.10">
    <property type="entry name" value="Winged helix-like DNA-binding domain superfamily/Winged helix DNA-binding domain"/>
    <property type="match status" value="1"/>
</dbReference>
<dbReference type="Proteomes" id="UP000268051">
    <property type="component" value="Unassembled WGS sequence"/>
</dbReference>
<feature type="domain" description="HTH luxR-type" evidence="2">
    <location>
        <begin position="108"/>
        <end position="165"/>
    </location>
</feature>
<dbReference type="RefSeq" id="WP_035894023.1">
    <property type="nucleotide sequence ID" value="NZ_AP022665.1"/>
</dbReference>
<dbReference type="GO" id="GO:0006355">
    <property type="term" value="P:regulation of DNA-templated transcription"/>
    <property type="evidence" value="ECO:0007669"/>
    <property type="project" value="InterPro"/>
</dbReference>
<dbReference type="InterPro" id="IPR036388">
    <property type="entry name" value="WH-like_DNA-bd_sf"/>
</dbReference>
<dbReference type="EMBL" id="JAZKKV010000001">
    <property type="protein sequence ID" value="MEE9653902.1"/>
    <property type="molecule type" value="Genomic_DNA"/>
</dbReference>
<dbReference type="GO" id="GO:0003677">
    <property type="term" value="F:DNA binding"/>
    <property type="evidence" value="ECO:0007669"/>
    <property type="project" value="UniProtKB-KW"/>
</dbReference>
<dbReference type="Pfam" id="PF00196">
    <property type="entry name" value="GerE"/>
    <property type="match status" value="1"/>
</dbReference>
<dbReference type="AlphaFoldDB" id="A0A378GQS2"/>
<dbReference type="InterPro" id="IPR000792">
    <property type="entry name" value="Tscrpt_reg_LuxR_C"/>
</dbReference>
<reference evidence="4 5" key="1">
    <citation type="submission" date="2018-10" db="EMBL/GenBank/DDBJ databases">
        <title>Horizontal transference of carbapenem resistance between Klebsiella pneumoniae and Kluyvera ascorbata during abdominal infection: a case report.</title>
        <authorList>
            <person name="Raro O.H.F."/>
            <person name="Lima-Morales D."/>
            <person name="Barth A.L."/>
            <person name="Paim T.G.S."/>
            <person name="Mott M.P."/>
            <person name="Riche C.V.W."/>
            <person name="Teixeira U.F."/>
            <person name="Waechter F."/>
            <person name="Dias C.A.G."/>
        </authorList>
    </citation>
    <scope>NUCLEOTIDE SEQUENCE [LARGE SCALE GENOMIC DNA]</scope>
    <source>
        <strain evidence="4 5">OT2</strain>
    </source>
</reference>
<evidence type="ECO:0000313" key="5">
    <source>
        <dbReference type="Proteomes" id="UP000268051"/>
    </source>
</evidence>
<evidence type="ECO:0000313" key="3">
    <source>
        <dbReference type="EMBL" id="MEE9653902.1"/>
    </source>
</evidence>
<dbReference type="OrthoDB" id="6575716at2"/>
<evidence type="ECO:0000256" key="1">
    <source>
        <dbReference type="ARBA" id="ARBA00023125"/>
    </source>
</evidence>
<proteinExistence type="predicted"/>
<protein>
    <submittedName>
        <fullName evidence="3">LuxR C-terminal-related transcriptional regulator</fullName>
    </submittedName>
    <submittedName>
        <fullName evidence="4">LuxR family transcriptional regulator</fullName>
    </submittedName>
</protein>
<dbReference type="EMBL" id="RHFN01000003">
    <property type="protein sequence ID" value="ROU17191.1"/>
    <property type="molecule type" value="Genomic_DNA"/>
</dbReference>
<gene>
    <name evidence="4" type="ORF">EB837_04570</name>
    <name evidence="3" type="ORF">V4836_06990</name>
</gene>
<dbReference type="GeneID" id="85162410"/>
<name>A0A378GQS2_9ENTR</name>
<dbReference type="Proteomes" id="UP001331691">
    <property type="component" value="Unassembled WGS sequence"/>
</dbReference>
<keyword evidence="6" id="KW-1185">Reference proteome</keyword>
<accession>A0A378GQS2</accession>
<dbReference type="SUPFAM" id="SSF46894">
    <property type="entry name" value="C-terminal effector domain of the bipartite response regulators"/>
    <property type="match status" value="1"/>
</dbReference>
<evidence type="ECO:0000313" key="4">
    <source>
        <dbReference type="EMBL" id="ROU17191.1"/>
    </source>
</evidence>
<evidence type="ECO:0000259" key="2">
    <source>
        <dbReference type="SMART" id="SM00421"/>
    </source>
</evidence>
<dbReference type="InterPro" id="IPR016032">
    <property type="entry name" value="Sig_transdc_resp-reg_C-effctor"/>
</dbReference>